<gene>
    <name evidence="2" type="ORF">BDP27DRAFT_1433600</name>
</gene>
<comment type="caution">
    <text evidence="2">The sequence shown here is derived from an EMBL/GenBank/DDBJ whole genome shotgun (WGS) entry which is preliminary data.</text>
</comment>
<reference evidence="2" key="1">
    <citation type="submission" date="2020-11" db="EMBL/GenBank/DDBJ databases">
        <authorList>
            <consortium name="DOE Joint Genome Institute"/>
            <person name="Ahrendt S."/>
            <person name="Riley R."/>
            <person name="Andreopoulos W."/>
            <person name="Labutti K."/>
            <person name="Pangilinan J."/>
            <person name="Ruiz-Duenas F.J."/>
            <person name="Barrasa J.M."/>
            <person name="Sanchez-Garcia M."/>
            <person name="Camarero S."/>
            <person name="Miyauchi S."/>
            <person name="Serrano A."/>
            <person name="Linde D."/>
            <person name="Babiker R."/>
            <person name="Drula E."/>
            <person name="Ayuso-Fernandez I."/>
            <person name="Pacheco R."/>
            <person name="Padilla G."/>
            <person name="Ferreira P."/>
            <person name="Barriuso J."/>
            <person name="Kellner H."/>
            <person name="Castanera R."/>
            <person name="Alfaro M."/>
            <person name="Ramirez L."/>
            <person name="Pisabarro A.G."/>
            <person name="Kuo A."/>
            <person name="Tritt A."/>
            <person name="Lipzen A."/>
            <person name="He G."/>
            <person name="Yan M."/>
            <person name="Ng V."/>
            <person name="Cullen D."/>
            <person name="Martin F."/>
            <person name="Rosso M.-N."/>
            <person name="Henrissat B."/>
            <person name="Hibbett D."/>
            <person name="Martinez A.T."/>
            <person name="Grigoriev I.V."/>
        </authorList>
    </citation>
    <scope>NUCLEOTIDE SEQUENCE</scope>
    <source>
        <strain evidence="2">AH 40177</strain>
    </source>
</reference>
<feature type="transmembrane region" description="Helical" evidence="1">
    <location>
        <begin position="107"/>
        <end position="131"/>
    </location>
</feature>
<accession>A0A9P5P7E6</accession>
<dbReference type="EMBL" id="JADNRY010000435">
    <property type="protein sequence ID" value="KAF9056755.1"/>
    <property type="molecule type" value="Genomic_DNA"/>
</dbReference>
<evidence type="ECO:0000313" key="2">
    <source>
        <dbReference type="EMBL" id="KAF9056755.1"/>
    </source>
</evidence>
<proteinExistence type="predicted"/>
<sequence length="227" mass="24726">MFMVLAVTANFIIQSFITLTQIKAGTIEDPPSSIVISFEIYEFLNTAMVLVGDFVICWRTWVLLSHDSFCRFALAVLMIGSIGANTADTIFDILNIGAKLNGSFIVLDWLGIAMSLLVNMSATALTGWKAWAHYCTMREASIWRQSRVKKILLLFVESGAFFLVIQCFALVGEIISSSAKVNVTTGLSLVAPVAANLWICGFAGFGPQALGFDLQKSRLDPTLEAPA</sequence>
<keyword evidence="3" id="KW-1185">Reference proteome</keyword>
<name>A0A9P5P7E6_9AGAR</name>
<feature type="transmembrane region" description="Helical" evidence="1">
    <location>
        <begin position="69"/>
        <end position="87"/>
    </location>
</feature>
<protein>
    <submittedName>
        <fullName evidence="2">Uncharacterized protein</fullName>
    </submittedName>
</protein>
<evidence type="ECO:0000313" key="3">
    <source>
        <dbReference type="Proteomes" id="UP000772434"/>
    </source>
</evidence>
<dbReference type="AlphaFoldDB" id="A0A9P5P7E6"/>
<dbReference type="Proteomes" id="UP000772434">
    <property type="component" value="Unassembled WGS sequence"/>
</dbReference>
<feature type="transmembrane region" description="Helical" evidence="1">
    <location>
        <begin position="151"/>
        <end position="175"/>
    </location>
</feature>
<feature type="transmembrane region" description="Helical" evidence="1">
    <location>
        <begin position="187"/>
        <end position="206"/>
    </location>
</feature>
<dbReference type="OrthoDB" id="2744793at2759"/>
<keyword evidence="1" id="KW-0812">Transmembrane</keyword>
<keyword evidence="1" id="KW-0472">Membrane</keyword>
<evidence type="ECO:0000256" key="1">
    <source>
        <dbReference type="SAM" id="Phobius"/>
    </source>
</evidence>
<keyword evidence="1" id="KW-1133">Transmembrane helix</keyword>
<feature type="transmembrane region" description="Helical" evidence="1">
    <location>
        <begin position="40"/>
        <end position="62"/>
    </location>
</feature>
<organism evidence="2 3">
    <name type="scientific">Rhodocollybia butyracea</name>
    <dbReference type="NCBI Taxonomy" id="206335"/>
    <lineage>
        <taxon>Eukaryota</taxon>
        <taxon>Fungi</taxon>
        <taxon>Dikarya</taxon>
        <taxon>Basidiomycota</taxon>
        <taxon>Agaricomycotina</taxon>
        <taxon>Agaricomycetes</taxon>
        <taxon>Agaricomycetidae</taxon>
        <taxon>Agaricales</taxon>
        <taxon>Marasmiineae</taxon>
        <taxon>Omphalotaceae</taxon>
        <taxon>Rhodocollybia</taxon>
    </lineage>
</organism>